<dbReference type="Gene3D" id="3.40.50.1820">
    <property type="entry name" value="alpha/beta hydrolase"/>
    <property type="match status" value="1"/>
</dbReference>
<evidence type="ECO:0000313" key="4">
    <source>
        <dbReference type="Proteomes" id="UP000631576"/>
    </source>
</evidence>
<dbReference type="InterPro" id="IPR049492">
    <property type="entry name" value="BD-FAE-like_dom"/>
</dbReference>
<dbReference type="RefSeq" id="WP_186864271.1">
    <property type="nucleotide sequence ID" value="NZ_JACOPE010000001.1"/>
</dbReference>
<evidence type="ECO:0000256" key="1">
    <source>
        <dbReference type="ARBA" id="ARBA00022801"/>
    </source>
</evidence>
<dbReference type="GO" id="GO:0016787">
    <property type="term" value="F:hydrolase activity"/>
    <property type="evidence" value="ECO:0007669"/>
    <property type="project" value="UniProtKB-KW"/>
</dbReference>
<name>A0ABR7G4R8_9FIRM</name>
<protein>
    <submittedName>
        <fullName evidence="3">Alpha/beta hydrolase</fullName>
    </submittedName>
</protein>
<sequence length="303" mass="33658">MKIETLKLWEGRDDVELTTFLTMPDSFIKNPTPKPAIIVCPGGAYQTCPRHGNEGDPVAMTFAADGYQAFVLEYSVATKTSQENTTFPAQILDLGKAMLTIREHAEAWSVDVDKISIIGFSAGAHLCGMYASTWHEGLLADTFGVEKEVFKPLSALLMYGVLDYVIQDEFTASNQNPMLPDDMNVPVMGAVRPSKEVLEKWSPICHVTKEMPPTFLGAAVDDGMVPSIQSVKMAEKLHMAGVPYELHMFQYGDHGFSLGRNLFEPFREDKAHACAQWVSLAKTFLMHQIAEESTEKERNPFSQ</sequence>
<gene>
    <name evidence="3" type="ORF">H8S40_00270</name>
</gene>
<reference evidence="3 4" key="1">
    <citation type="submission" date="2020-08" db="EMBL/GenBank/DDBJ databases">
        <title>Genome public.</title>
        <authorList>
            <person name="Liu C."/>
            <person name="Sun Q."/>
        </authorList>
    </citation>
    <scope>NUCLEOTIDE SEQUENCE [LARGE SCALE GENOMIC DNA]</scope>
    <source>
        <strain evidence="3 4">NSJ-13</strain>
    </source>
</reference>
<evidence type="ECO:0000313" key="3">
    <source>
        <dbReference type="EMBL" id="MBC5682038.1"/>
    </source>
</evidence>
<dbReference type="EMBL" id="JACOPE010000001">
    <property type="protein sequence ID" value="MBC5682038.1"/>
    <property type="molecule type" value="Genomic_DNA"/>
</dbReference>
<dbReference type="InterPro" id="IPR029058">
    <property type="entry name" value="AB_hydrolase_fold"/>
</dbReference>
<dbReference type="PANTHER" id="PTHR48081">
    <property type="entry name" value="AB HYDROLASE SUPERFAMILY PROTEIN C4A8.06C"/>
    <property type="match status" value="1"/>
</dbReference>
<keyword evidence="1 3" id="KW-0378">Hydrolase</keyword>
<proteinExistence type="predicted"/>
<dbReference type="PANTHER" id="PTHR48081:SF6">
    <property type="entry name" value="PEPTIDASE S9 PROLYL OLIGOPEPTIDASE CATALYTIC DOMAIN-CONTAINING PROTEIN"/>
    <property type="match status" value="1"/>
</dbReference>
<dbReference type="SUPFAM" id="SSF53474">
    <property type="entry name" value="alpha/beta-Hydrolases"/>
    <property type="match status" value="1"/>
</dbReference>
<comment type="caution">
    <text evidence="3">The sequence shown here is derived from an EMBL/GenBank/DDBJ whole genome shotgun (WGS) entry which is preliminary data.</text>
</comment>
<dbReference type="Proteomes" id="UP000631576">
    <property type="component" value="Unassembled WGS sequence"/>
</dbReference>
<evidence type="ECO:0000259" key="2">
    <source>
        <dbReference type="Pfam" id="PF20434"/>
    </source>
</evidence>
<organism evidence="3 4">
    <name type="scientific">Ruminococcus hominis</name>
    <dbReference type="NCBI Taxonomy" id="2763065"/>
    <lineage>
        <taxon>Bacteria</taxon>
        <taxon>Bacillati</taxon>
        <taxon>Bacillota</taxon>
        <taxon>Clostridia</taxon>
        <taxon>Eubacteriales</taxon>
        <taxon>Oscillospiraceae</taxon>
        <taxon>Ruminococcus</taxon>
    </lineage>
</organism>
<dbReference type="Pfam" id="PF20434">
    <property type="entry name" value="BD-FAE"/>
    <property type="match status" value="1"/>
</dbReference>
<accession>A0ABR7G4R8</accession>
<dbReference type="InterPro" id="IPR050300">
    <property type="entry name" value="GDXG_lipolytic_enzyme"/>
</dbReference>
<keyword evidence="4" id="KW-1185">Reference proteome</keyword>
<feature type="domain" description="BD-FAE-like" evidence="2">
    <location>
        <begin position="32"/>
        <end position="237"/>
    </location>
</feature>